<dbReference type="FunCoup" id="A0A1Z5RLI3">
    <property type="interactions" value="16"/>
</dbReference>
<reference evidence="3 4" key="1">
    <citation type="journal article" date="2009" name="Nature">
        <title>The Sorghum bicolor genome and the diversification of grasses.</title>
        <authorList>
            <person name="Paterson A.H."/>
            <person name="Bowers J.E."/>
            <person name="Bruggmann R."/>
            <person name="Dubchak I."/>
            <person name="Grimwood J."/>
            <person name="Gundlach H."/>
            <person name="Haberer G."/>
            <person name="Hellsten U."/>
            <person name="Mitros T."/>
            <person name="Poliakov A."/>
            <person name="Schmutz J."/>
            <person name="Spannagl M."/>
            <person name="Tang H."/>
            <person name="Wang X."/>
            <person name="Wicker T."/>
            <person name="Bharti A.K."/>
            <person name="Chapman J."/>
            <person name="Feltus F.A."/>
            <person name="Gowik U."/>
            <person name="Grigoriev I.V."/>
            <person name="Lyons E."/>
            <person name="Maher C.A."/>
            <person name="Martis M."/>
            <person name="Narechania A."/>
            <person name="Otillar R.P."/>
            <person name="Penning B.W."/>
            <person name="Salamov A.A."/>
            <person name="Wang Y."/>
            <person name="Zhang L."/>
            <person name="Carpita N.C."/>
            <person name="Freeling M."/>
            <person name="Gingle A.R."/>
            <person name="Hash C.T."/>
            <person name="Keller B."/>
            <person name="Klein P."/>
            <person name="Kresovich S."/>
            <person name="McCann M.C."/>
            <person name="Ming R."/>
            <person name="Peterson D.G."/>
            <person name="Mehboob-ur-Rahman"/>
            <person name="Ware D."/>
            <person name="Westhoff P."/>
            <person name="Mayer K.F."/>
            <person name="Messing J."/>
            <person name="Rokhsar D.S."/>
        </authorList>
    </citation>
    <scope>NUCLEOTIDE SEQUENCE [LARGE SCALE GENOMIC DNA]</scope>
    <source>
        <strain evidence="4">cv. BTx623</strain>
    </source>
</reference>
<proteinExistence type="predicted"/>
<dbReference type="Proteomes" id="UP000000768">
    <property type="component" value="Chromosome 4"/>
</dbReference>
<dbReference type="InParanoid" id="A0A1Z5RLI3"/>
<dbReference type="PANTHER" id="PTHR34835">
    <property type="entry name" value="OS07G0283600 PROTEIN-RELATED"/>
    <property type="match status" value="1"/>
</dbReference>
<dbReference type="OMA" id="SHFFANI"/>
<feature type="region of interest" description="Disordered" evidence="1">
    <location>
        <begin position="349"/>
        <end position="372"/>
    </location>
</feature>
<keyword evidence="4" id="KW-1185">Reference proteome</keyword>
<dbReference type="Gramene" id="OQU84610">
    <property type="protein sequence ID" value="OQU84610"/>
    <property type="gene ID" value="SORBI_3004G087366"/>
</dbReference>
<reference evidence="4" key="2">
    <citation type="journal article" date="2018" name="Plant J.">
        <title>The Sorghum bicolor reference genome: improved assembly, gene annotations, a transcriptome atlas, and signatures of genome organization.</title>
        <authorList>
            <person name="McCormick R.F."/>
            <person name="Truong S.K."/>
            <person name="Sreedasyam A."/>
            <person name="Jenkins J."/>
            <person name="Shu S."/>
            <person name="Sims D."/>
            <person name="Kennedy M."/>
            <person name="Amirebrahimi M."/>
            <person name="Weers B.D."/>
            <person name="McKinley B."/>
            <person name="Mattison A."/>
            <person name="Morishige D.T."/>
            <person name="Grimwood J."/>
            <person name="Schmutz J."/>
            <person name="Mullet J.E."/>
        </authorList>
    </citation>
    <scope>NUCLEOTIDE SEQUENCE [LARGE SCALE GENOMIC DNA]</scope>
    <source>
        <strain evidence="4">cv. BTx623</strain>
    </source>
</reference>
<feature type="transmembrane region" description="Helical" evidence="2">
    <location>
        <begin position="649"/>
        <end position="667"/>
    </location>
</feature>
<name>A0A1Z5RLI3_SORBI</name>
<dbReference type="AlphaFoldDB" id="A0A1Z5RLI3"/>
<evidence type="ECO:0000256" key="1">
    <source>
        <dbReference type="SAM" id="MobiDB-lite"/>
    </source>
</evidence>
<evidence type="ECO:0000313" key="4">
    <source>
        <dbReference type="Proteomes" id="UP000000768"/>
    </source>
</evidence>
<organism evidence="3 4">
    <name type="scientific">Sorghum bicolor</name>
    <name type="common">Sorghum</name>
    <name type="synonym">Sorghum vulgare</name>
    <dbReference type="NCBI Taxonomy" id="4558"/>
    <lineage>
        <taxon>Eukaryota</taxon>
        <taxon>Viridiplantae</taxon>
        <taxon>Streptophyta</taxon>
        <taxon>Embryophyta</taxon>
        <taxon>Tracheophyta</taxon>
        <taxon>Spermatophyta</taxon>
        <taxon>Magnoliopsida</taxon>
        <taxon>Liliopsida</taxon>
        <taxon>Poales</taxon>
        <taxon>Poaceae</taxon>
        <taxon>PACMAD clade</taxon>
        <taxon>Panicoideae</taxon>
        <taxon>Andropogonodae</taxon>
        <taxon>Andropogoneae</taxon>
        <taxon>Sorghinae</taxon>
        <taxon>Sorghum</taxon>
    </lineage>
</organism>
<dbReference type="EMBL" id="CM000763">
    <property type="protein sequence ID" value="OQU84610.1"/>
    <property type="molecule type" value="Genomic_DNA"/>
</dbReference>
<feature type="compositionally biased region" description="Polar residues" evidence="1">
    <location>
        <begin position="362"/>
        <end position="372"/>
    </location>
</feature>
<keyword evidence="2" id="KW-0472">Membrane</keyword>
<sequence length="682" mass="77501">MSEEKKAIVRRYGFGSLLLFDKCFFPKKFSKWLASHVEVKYGDLIVNGKVISLTADSVNLVLGIPLGGTSFPSNYSAGKATVLSKIGKTSLPQISFFVDKLRAESLSEEEVIVCFLVFALHCFLYPNSNLVPSPRYLGVFEDIEHLRSYDWSGFVLRWMLHGVKNFNKGKKDVHKSSVTLGGCMFYLAVMYLDHVDFSHRQVSYSFPRIGVWKQSMIKDYSDLDLKSPSQYGMRSLIDFDKTCYQKPFNRRPESVPDNSDIDDFLTKLEEACGCDVPDSLKSSVLNVIEDHCKACVPPIPVDLVSLGSLPDDLKKLFSTLMNHVYSYKQKTQELVGKVLKEFADYESSIDPPVPSTEMPSAPENSNGISGSHVHQISSPEVTIVGSRSLSQKLRLLRNKSEEVYNSKVQKSIVHLDSSRKSELNISSYPSLKRNKFADSSSKYSLNLTQSSTGGKLPLHGPRRTVFPSRAMGDEFEIERAKFRVNKSQILNYKAICNLAMSRQSGCSLHFLVSKPGGVVNNFVMAAFCYHLYSQPGGHPETSKCHFFFSNIGWFVFIVDIKDQSFVFLDSYYRLQDEYQVDVRDKLVWSDSGVYVMMFLEYWKSPRSCLISLFKDSDIPNLRIKLANELVFPSKNTRRKDLVTNYKFEVRFYIFLVFGLFSCFIIIISNNSMSIFLMNLTGW</sequence>
<keyword evidence="2" id="KW-1133">Transmembrane helix</keyword>
<dbReference type="SUPFAM" id="SSF54001">
    <property type="entry name" value="Cysteine proteinases"/>
    <property type="match status" value="1"/>
</dbReference>
<accession>A0A1Z5RLI3</accession>
<dbReference type="PANTHER" id="PTHR34835:SF60">
    <property type="entry name" value="OS10G0490300 PROTEIN"/>
    <property type="match status" value="1"/>
</dbReference>
<keyword evidence="2" id="KW-0812">Transmembrane</keyword>
<dbReference type="InterPro" id="IPR038765">
    <property type="entry name" value="Papain-like_cys_pep_sf"/>
</dbReference>
<gene>
    <name evidence="3" type="ORF">SORBI_3004G087366</name>
</gene>
<evidence type="ECO:0008006" key="5">
    <source>
        <dbReference type="Google" id="ProtNLM"/>
    </source>
</evidence>
<evidence type="ECO:0000256" key="2">
    <source>
        <dbReference type="SAM" id="Phobius"/>
    </source>
</evidence>
<evidence type="ECO:0000313" key="3">
    <source>
        <dbReference type="EMBL" id="OQU84610.1"/>
    </source>
</evidence>
<protein>
    <recommendedName>
        <fullName evidence="5">Aminotransferase-like plant mobile domain-containing protein</fullName>
    </recommendedName>
</protein>